<organism evidence="1 2">
    <name type="scientific">Carya illinoinensis</name>
    <name type="common">Pecan</name>
    <dbReference type="NCBI Taxonomy" id="32201"/>
    <lineage>
        <taxon>Eukaryota</taxon>
        <taxon>Viridiplantae</taxon>
        <taxon>Streptophyta</taxon>
        <taxon>Embryophyta</taxon>
        <taxon>Tracheophyta</taxon>
        <taxon>Spermatophyta</taxon>
        <taxon>Magnoliopsida</taxon>
        <taxon>eudicotyledons</taxon>
        <taxon>Gunneridae</taxon>
        <taxon>Pentapetalae</taxon>
        <taxon>rosids</taxon>
        <taxon>fabids</taxon>
        <taxon>Fagales</taxon>
        <taxon>Juglandaceae</taxon>
        <taxon>Carya</taxon>
    </lineage>
</organism>
<reference evidence="1" key="1">
    <citation type="submission" date="2021-01" db="EMBL/GenBank/DDBJ databases">
        <authorList>
            <person name="Lovell J.T."/>
            <person name="Bentley N."/>
            <person name="Bhattarai G."/>
            <person name="Jenkins J.W."/>
            <person name="Sreedasyam A."/>
            <person name="Alarcon Y."/>
            <person name="Bock C."/>
            <person name="Boston L."/>
            <person name="Carlson J."/>
            <person name="Cervantes K."/>
            <person name="Clermont K."/>
            <person name="Krom N."/>
            <person name="Kubenka K."/>
            <person name="Mamidi S."/>
            <person name="Mattison C."/>
            <person name="Monteros M."/>
            <person name="Pisani C."/>
            <person name="Plott C."/>
            <person name="Rajasekar S."/>
            <person name="Rhein H.S."/>
            <person name="Rohla C."/>
            <person name="Song M."/>
            <person name="Hilaire R.S."/>
            <person name="Shu S."/>
            <person name="Wells L."/>
            <person name="Wang X."/>
            <person name="Webber J."/>
            <person name="Heerema R.J."/>
            <person name="Klein P."/>
            <person name="Conner P."/>
            <person name="Grauke L."/>
            <person name="Grimwood J."/>
            <person name="Schmutz J."/>
            <person name="Randall J.J."/>
        </authorList>
    </citation>
    <scope>NUCLEOTIDE SEQUENCE</scope>
    <source>
        <tissue evidence="1">Leaf</tissue>
    </source>
</reference>
<name>A0A922F6G8_CARIL</name>
<evidence type="ECO:0008006" key="3">
    <source>
        <dbReference type="Google" id="ProtNLM"/>
    </source>
</evidence>
<sequence>MEIFDNSKSSFFFNCLLTLHHRSSIVTQKKPYLQTALDWTGSDSFFRFYNSIESIRSTDSSIKGKVKQLHSFFESLRNIKEFVSQLKYQLLPSKLKLATNWIISVFNSLSIRLLGVKSTTLTDKIIVFFTSLCTVCRTYKDCYAWDVSMNYVYLEEMQMFVNGKHLGGTKVIKHLFKVGKLVRILQGFSVQKPELMCYSCGDVRFVSCSNCNGSRKIFDEDKDRVKRCLECNENGLVCYLDCCSS</sequence>
<dbReference type="Proteomes" id="UP000811246">
    <property type="component" value="Chromosome 5"/>
</dbReference>
<dbReference type="Pfam" id="PF23733">
    <property type="entry name" value="GRXCR1-2_C"/>
    <property type="match status" value="1"/>
</dbReference>
<dbReference type="PANTHER" id="PTHR45669">
    <property type="entry name" value="GLUTAREDOXIN DOMAIN-CONTAINING CYSTEINE-RICH PROTEIN CG12206-RELATED"/>
    <property type="match status" value="1"/>
</dbReference>
<proteinExistence type="predicted"/>
<accession>A0A922F6G8</accession>
<dbReference type="AlphaFoldDB" id="A0A922F6G8"/>
<dbReference type="PANTHER" id="PTHR45669:SF17">
    <property type="entry name" value="GLUTAREDOXIN DOMAIN-CONTAINING PROTEIN"/>
    <property type="match status" value="1"/>
</dbReference>
<comment type="caution">
    <text evidence="1">The sequence shown here is derived from an EMBL/GenBank/DDBJ whole genome shotgun (WGS) entry which is preliminary data.</text>
</comment>
<dbReference type="EMBL" id="CM031829">
    <property type="protein sequence ID" value="KAG6714255.1"/>
    <property type="molecule type" value="Genomic_DNA"/>
</dbReference>
<evidence type="ECO:0000313" key="2">
    <source>
        <dbReference type="Proteomes" id="UP000811246"/>
    </source>
</evidence>
<evidence type="ECO:0000313" key="1">
    <source>
        <dbReference type="EMBL" id="KAG6714255.1"/>
    </source>
</evidence>
<gene>
    <name evidence="1" type="ORF">I3842_05G195200</name>
</gene>
<protein>
    <recommendedName>
        <fullName evidence="3">Glutaredoxin domain-containing protein</fullName>
    </recommendedName>
</protein>